<accession>A0A8J6QIQ7</accession>
<evidence type="ECO:0000313" key="1">
    <source>
        <dbReference type="EMBL" id="MBD1389427.1"/>
    </source>
</evidence>
<dbReference type="Proteomes" id="UP000638014">
    <property type="component" value="Unassembled WGS sequence"/>
</dbReference>
<organism evidence="1 2">
    <name type="scientific">Neiella litorisoli</name>
    <dbReference type="NCBI Taxonomy" id="2771431"/>
    <lineage>
        <taxon>Bacteria</taxon>
        <taxon>Pseudomonadati</taxon>
        <taxon>Pseudomonadota</taxon>
        <taxon>Gammaproteobacteria</taxon>
        <taxon>Alteromonadales</taxon>
        <taxon>Echinimonadaceae</taxon>
        <taxon>Neiella</taxon>
    </lineage>
</organism>
<reference evidence="1" key="1">
    <citation type="submission" date="2020-09" db="EMBL/GenBank/DDBJ databases">
        <title>A novel bacterium of genus Neiella, isolated from South China Sea.</title>
        <authorList>
            <person name="Huang H."/>
            <person name="Mo K."/>
            <person name="Hu Y."/>
        </authorList>
    </citation>
    <scope>NUCLEOTIDE SEQUENCE</scope>
    <source>
        <strain evidence="1">HB171785</strain>
    </source>
</reference>
<dbReference type="RefSeq" id="WP_191144534.1">
    <property type="nucleotide sequence ID" value="NZ_JACXAF010000009.1"/>
</dbReference>
<evidence type="ECO:0000313" key="2">
    <source>
        <dbReference type="Proteomes" id="UP000638014"/>
    </source>
</evidence>
<keyword evidence="2" id="KW-1185">Reference proteome</keyword>
<proteinExistence type="predicted"/>
<gene>
    <name evidence="1" type="ORF">IC617_08310</name>
</gene>
<dbReference type="EMBL" id="JACXAF010000009">
    <property type="protein sequence ID" value="MBD1389427.1"/>
    <property type="molecule type" value="Genomic_DNA"/>
</dbReference>
<sequence length="161" mass="17936">MRQATQYTIPSQLKRLFGNDYVASSRSPIVSGDATRIASLRPQLPNERRVLVDICFKQGWRYCISVANTDTKHGFTLWIGPSKMATVLALRVAYETRRGTINLYSTSQFPILGFRNPSNSMGYVLGGSLSLSQQLMHANSCGDLFLADVVESKHVEVLFIC</sequence>
<name>A0A8J6QIQ7_9GAMM</name>
<protein>
    <submittedName>
        <fullName evidence="1">Uncharacterized protein</fullName>
    </submittedName>
</protein>
<dbReference type="AlphaFoldDB" id="A0A8J6QIQ7"/>
<comment type="caution">
    <text evidence="1">The sequence shown here is derived from an EMBL/GenBank/DDBJ whole genome shotgun (WGS) entry which is preliminary data.</text>
</comment>